<dbReference type="OrthoDB" id="1055148at2759"/>
<evidence type="ECO:0000256" key="5">
    <source>
        <dbReference type="RuleBase" id="RU000461"/>
    </source>
</evidence>
<evidence type="ECO:0000256" key="3">
    <source>
        <dbReference type="ARBA" id="ARBA00023004"/>
    </source>
</evidence>
<comment type="similarity">
    <text evidence="5">Belongs to the cytochrome P450 family.</text>
</comment>
<keyword evidence="2 5" id="KW-0560">Oxidoreductase</keyword>
<dbReference type="GO" id="GO:0005506">
    <property type="term" value="F:iron ion binding"/>
    <property type="evidence" value="ECO:0007669"/>
    <property type="project" value="InterPro"/>
</dbReference>
<protein>
    <recommendedName>
        <fullName evidence="7">Cytochrome P450</fullName>
    </recommendedName>
</protein>
<reference evidence="6" key="1">
    <citation type="journal article" date="2014" name="Genome Announc.">
        <title>De novo whole-genome sequence and genome annotation of Lichtheimia ramosa.</title>
        <authorList>
            <person name="Linde J."/>
            <person name="Schwartze V."/>
            <person name="Binder U."/>
            <person name="Lass-Florl C."/>
            <person name="Voigt K."/>
            <person name="Horn F."/>
        </authorList>
    </citation>
    <scope>NUCLEOTIDE SEQUENCE</scope>
    <source>
        <strain evidence="6">JMRC FSU:6197</strain>
    </source>
</reference>
<proteinExistence type="inferred from homology"/>
<evidence type="ECO:0008006" key="7">
    <source>
        <dbReference type="Google" id="ProtNLM"/>
    </source>
</evidence>
<dbReference type="PROSITE" id="PS00086">
    <property type="entry name" value="CYTOCHROME_P450"/>
    <property type="match status" value="1"/>
</dbReference>
<dbReference type="PRINTS" id="PR00385">
    <property type="entry name" value="P450"/>
</dbReference>
<comment type="cofactor">
    <cofactor evidence="4">
        <name>heme</name>
        <dbReference type="ChEBI" id="CHEBI:30413"/>
    </cofactor>
</comment>
<dbReference type="GO" id="GO:0020037">
    <property type="term" value="F:heme binding"/>
    <property type="evidence" value="ECO:0007669"/>
    <property type="project" value="InterPro"/>
</dbReference>
<dbReference type="InterPro" id="IPR001128">
    <property type="entry name" value="Cyt_P450"/>
</dbReference>
<dbReference type="Pfam" id="PF00067">
    <property type="entry name" value="p450"/>
    <property type="match status" value="1"/>
</dbReference>
<evidence type="ECO:0000256" key="1">
    <source>
        <dbReference type="ARBA" id="ARBA00022723"/>
    </source>
</evidence>
<dbReference type="InterPro" id="IPR002401">
    <property type="entry name" value="Cyt_P450_E_grp-I"/>
</dbReference>
<organism evidence="6">
    <name type="scientific">Lichtheimia ramosa</name>
    <dbReference type="NCBI Taxonomy" id="688394"/>
    <lineage>
        <taxon>Eukaryota</taxon>
        <taxon>Fungi</taxon>
        <taxon>Fungi incertae sedis</taxon>
        <taxon>Mucoromycota</taxon>
        <taxon>Mucoromycotina</taxon>
        <taxon>Mucoromycetes</taxon>
        <taxon>Mucorales</taxon>
        <taxon>Lichtheimiaceae</taxon>
        <taxon>Lichtheimia</taxon>
    </lineage>
</organism>
<dbReference type="SUPFAM" id="SSF48264">
    <property type="entry name" value="Cytochrome P450"/>
    <property type="match status" value="1"/>
</dbReference>
<name>A0A077WPB1_9FUNG</name>
<dbReference type="GO" id="GO:0016705">
    <property type="term" value="F:oxidoreductase activity, acting on paired donors, with incorporation or reduction of molecular oxygen"/>
    <property type="evidence" value="ECO:0007669"/>
    <property type="project" value="InterPro"/>
</dbReference>
<keyword evidence="5" id="KW-0503">Monooxygenase</keyword>
<sequence length="515" mass="57903">MDLSTVSREWKIAAATLATATALAYAIKSTSDTKSHKDNIPTAPGRLPFFGHLLSIDTSMPAFTFKKWLMKCGPVLRVALGAQEWTIVSNLDIIQDVLVRNGAFASGRPFFNYASGYYALNKKGILLSDANKKWKNARTAALTILSPKMVNEYSNVHLAEADILVDELLQAGGVSEGIELEQPLRKVSLNYLLDTCFGTRVTSEEDQLFKDMDSFINEVLLLGGPYHDVGSIFPALSFVDTLLGRNNTFEKFVKDIRDPLFNPLIKNAAEGERDCLVKRLVEGKDKYDLDDDDIMVTACDLIIGGTDTTAATLGWMLAILVHHPEVCKKLSHEVDAFISEHKRYPVFSERLDVPYFNAVQKECMRYRATTHFVFFHKIEKDIESHGYIFRKDSVFYPVIHAVHTDSNIYPDADKFVPERFFGDERTMQASVNCKPGERDHFNFGFGRRICPGIHLSEVEMFNVLVRIFARCTLEPALDDQGKPVLPDLDAPRDGGIIILPPHYKVRFLPRADALI</sequence>
<dbReference type="InterPro" id="IPR036396">
    <property type="entry name" value="Cyt_P450_sf"/>
</dbReference>
<keyword evidence="3 4" id="KW-0408">Iron</keyword>
<dbReference type="InterPro" id="IPR050364">
    <property type="entry name" value="Cytochrome_P450_fung"/>
</dbReference>
<evidence type="ECO:0000256" key="4">
    <source>
        <dbReference type="PIRSR" id="PIRSR602401-1"/>
    </source>
</evidence>
<keyword evidence="4 5" id="KW-0349">Heme</keyword>
<dbReference type="InterPro" id="IPR017972">
    <property type="entry name" value="Cyt_P450_CS"/>
</dbReference>
<gene>
    <name evidence="6" type="ORF">LRAMOSA09908</name>
</gene>
<accession>A0A077WPB1</accession>
<dbReference type="EMBL" id="LK023325">
    <property type="protein sequence ID" value="CDS08547.1"/>
    <property type="molecule type" value="Genomic_DNA"/>
</dbReference>
<dbReference type="PANTHER" id="PTHR46300">
    <property type="entry name" value="P450, PUTATIVE (EUROFUNG)-RELATED-RELATED"/>
    <property type="match status" value="1"/>
</dbReference>
<dbReference type="AlphaFoldDB" id="A0A077WPB1"/>
<dbReference type="PANTHER" id="PTHR46300:SF11">
    <property type="entry name" value="OXIDOREDUCTASE, PUTATIVE-RELATED"/>
    <property type="match status" value="1"/>
</dbReference>
<evidence type="ECO:0000256" key="2">
    <source>
        <dbReference type="ARBA" id="ARBA00023002"/>
    </source>
</evidence>
<dbReference type="Gene3D" id="1.10.630.10">
    <property type="entry name" value="Cytochrome P450"/>
    <property type="match status" value="1"/>
</dbReference>
<evidence type="ECO:0000313" key="6">
    <source>
        <dbReference type="EMBL" id="CDS08547.1"/>
    </source>
</evidence>
<dbReference type="GO" id="GO:0004497">
    <property type="term" value="F:monooxygenase activity"/>
    <property type="evidence" value="ECO:0007669"/>
    <property type="project" value="UniProtKB-KW"/>
</dbReference>
<feature type="binding site" description="axial binding residue" evidence="4">
    <location>
        <position position="450"/>
    </location>
    <ligand>
        <name>heme</name>
        <dbReference type="ChEBI" id="CHEBI:30413"/>
    </ligand>
    <ligandPart>
        <name>Fe</name>
        <dbReference type="ChEBI" id="CHEBI:18248"/>
    </ligandPart>
</feature>
<dbReference type="PRINTS" id="PR00463">
    <property type="entry name" value="EP450I"/>
</dbReference>
<keyword evidence="1 4" id="KW-0479">Metal-binding</keyword>